<accession>A0A176SYP0</accession>
<name>A0A176SYP0_9FLAO</name>
<evidence type="ECO:0000313" key="3">
    <source>
        <dbReference type="Proteomes" id="UP000076923"/>
    </source>
</evidence>
<gene>
    <name evidence="2" type="ORF">LPB303_15635</name>
</gene>
<proteinExistence type="predicted"/>
<keyword evidence="3" id="KW-1185">Reference proteome</keyword>
<protein>
    <submittedName>
        <fullName evidence="2">Uncharacterized protein</fullName>
    </submittedName>
</protein>
<sequence>MNYSKLKFLAVILLSITIYSCSNNDDISDPITLGSNVTVTNTFQSTAFTQGAELAIEDLFHQPAGALAATSSISESVEFPSYLLNLYDIDIDKNSISFELVAKANDATYGDLFRVMEADTYDRYYFTFENTQDVNGFTSSNASVNLRIDSDTVLVVEIGEGYDFKPGQSFTITLN</sequence>
<organism evidence="2 3">
    <name type="scientific">Polaribacter atrinae</name>
    <dbReference type="NCBI Taxonomy" id="1333662"/>
    <lineage>
        <taxon>Bacteria</taxon>
        <taxon>Pseudomonadati</taxon>
        <taxon>Bacteroidota</taxon>
        <taxon>Flavobacteriia</taxon>
        <taxon>Flavobacteriales</taxon>
        <taxon>Flavobacteriaceae</taxon>
    </lineage>
</organism>
<reference evidence="2 3" key="1">
    <citation type="submission" date="2016-02" db="EMBL/GenBank/DDBJ databases">
        <title>Draft genome sequence of Polaribacter atrinae KACC17473.</title>
        <authorList>
            <person name="Shin S.-K."/>
            <person name="Yi H."/>
        </authorList>
    </citation>
    <scope>NUCLEOTIDE SEQUENCE [LARGE SCALE GENOMIC DNA]</scope>
    <source>
        <strain evidence="2 3">KACC 17473</strain>
    </source>
</reference>
<dbReference type="AlphaFoldDB" id="A0A176SYP0"/>
<feature type="signal peptide" evidence="1">
    <location>
        <begin position="1"/>
        <end position="24"/>
    </location>
</feature>
<dbReference type="EMBL" id="LVWE01000085">
    <property type="protein sequence ID" value="OAD40688.1"/>
    <property type="molecule type" value="Genomic_DNA"/>
</dbReference>
<evidence type="ECO:0000256" key="1">
    <source>
        <dbReference type="SAM" id="SignalP"/>
    </source>
</evidence>
<feature type="chain" id="PRO_5008049620" evidence="1">
    <location>
        <begin position="25"/>
        <end position="175"/>
    </location>
</feature>
<keyword evidence="1" id="KW-0732">Signal</keyword>
<dbReference type="Proteomes" id="UP000076923">
    <property type="component" value="Unassembled WGS sequence"/>
</dbReference>
<evidence type="ECO:0000313" key="2">
    <source>
        <dbReference type="EMBL" id="OAD40688.1"/>
    </source>
</evidence>
<dbReference type="PROSITE" id="PS51257">
    <property type="entry name" value="PROKAR_LIPOPROTEIN"/>
    <property type="match status" value="1"/>
</dbReference>
<comment type="caution">
    <text evidence="2">The sequence shown here is derived from an EMBL/GenBank/DDBJ whole genome shotgun (WGS) entry which is preliminary data.</text>
</comment>